<reference evidence="2 3" key="1">
    <citation type="submission" date="2016-10" db="EMBL/GenBank/DDBJ databases">
        <title>The genome sequence of Colletotrichum fioriniae PJ7.</title>
        <authorList>
            <person name="Baroncelli R."/>
        </authorList>
    </citation>
    <scope>NUCLEOTIDE SEQUENCE [LARGE SCALE GENOMIC DNA]</scope>
    <source>
        <strain evidence="2 3">IMI 309622</strain>
    </source>
</reference>
<gene>
    <name evidence="2" type="ORF">CCOS01_00300</name>
</gene>
<organism evidence="2 3">
    <name type="scientific">Colletotrichum costaricense</name>
    <dbReference type="NCBI Taxonomy" id="1209916"/>
    <lineage>
        <taxon>Eukaryota</taxon>
        <taxon>Fungi</taxon>
        <taxon>Dikarya</taxon>
        <taxon>Ascomycota</taxon>
        <taxon>Pezizomycotina</taxon>
        <taxon>Sordariomycetes</taxon>
        <taxon>Hypocreomycetidae</taxon>
        <taxon>Glomerellales</taxon>
        <taxon>Glomerellaceae</taxon>
        <taxon>Colletotrichum</taxon>
        <taxon>Colletotrichum acutatum species complex</taxon>
    </lineage>
</organism>
<evidence type="ECO:0000313" key="3">
    <source>
        <dbReference type="Proteomes" id="UP001240678"/>
    </source>
</evidence>
<accession>A0AAI9Z8M8</accession>
<dbReference type="Proteomes" id="UP001240678">
    <property type="component" value="Unassembled WGS sequence"/>
</dbReference>
<evidence type="ECO:0000256" key="1">
    <source>
        <dbReference type="SAM" id="MobiDB-lite"/>
    </source>
</evidence>
<comment type="caution">
    <text evidence="2">The sequence shown here is derived from an EMBL/GenBank/DDBJ whole genome shotgun (WGS) entry which is preliminary data.</text>
</comment>
<name>A0AAI9Z8M8_9PEZI</name>
<dbReference type="GeneID" id="85332044"/>
<evidence type="ECO:0000313" key="2">
    <source>
        <dbReference type="EMBL" id="KAK1538986.1"/>
    </source>
</evidence>
<dbReference type="EMBL" id="MOOE01000001">
    <property type="protein sequence ID" value="KAK1538986.1"/>
    <property type="molecule type" value="Genomic_DNA"/>
</dbReference>
<sequence>MFRPDNIQRRQELVKPDLQQTIDSMPGDDDLSLIRPHNLTNVISLMHCLFSTDAASAPLHRLSRSYPAPPRLSVLPKIDKHQQTSAHPHHGPDGTAPGREEAKSHPAPPYQHFYEALHGQEAKSPIERLIATLTAWR</sequence>
<protein>
    <submittedName>
        <fullName evidence="2">Uncharacterized protein</fullName>
    </submittedName>
</protein>
<dbReference type="AlphaFoldDB" id="A0AAI9Z8M8"/>
<keyword evidence="3" id="KW-1185">Reference proteome</keyword>
<feature type="region of interest" description="Disordered" evidence="1">
    <location>
        <begin position="61"/>
        <end position="107"/>
    </location>
</feature>
<dbReference type="RefSeq" id="XP_060319935.1">
    <property type="nucleotide sequence ID" value="XM_060448497.1"/>
</dbReference>
<proteinExistence type="predicted"/>